<dbReference type="SUPFAM" id="SSF103481">
    <property type="entry name" value="Multidrug resistance efflux transporter EmrE"/>
    <property type="match status" value="2"/>
</dbReference>
<evidence type="ECO:0000313" key="9">
    <source>
        <dbReference type="Proteomes" id="UP001472677"/>
    </source>
</evidence>
<comment type="subcellular location">
    <subcellularLocation>
        <location evidence="1 6">Membrane</location>
        <topology evidence="1 6">Multi-pass membrane protein</topology>
    </subcellularLocation>
</comment>
<gene>
    <name evidence="8" type="ORF">V6N12_022251</name>
</gene>
<feature type="transmembrane region" description="Helical" evidence="6">
    <location>
        <begin position="205"/>
        <end position="226"/>
    </location>
</feature>
<evidence type="ECO:0000259" key="7">
    <source>
        <dbReference type="Pfam" id="PF00892"/>
    </source>
</evidence>
<keyword evidence="3 6" id="KW-0812">Transmembrane</keyword>
<feature type="transmembrane region" description="Helical" evidence="6">
    <location>
        <begin position="294"/>
        <end position="313"/>
    </location>
</feature>
<evidence type="ECO:0000256" key="6">
    <source>
        <dbReference type="RuleBase" id="RU363077"/>
    </source>
</evidence>
<feature type="transmembrane region" description="Helical" evidence="6">
    <location>
        <begin position="269"/>
        <end position="288"/>
    </location>
</feature>
<evidence type="ECO:0000256" key="5">
    <source>
        <dbReference type="ARBA" id="ARBA00023136"/>
    </source>
</evidence>
<dbReference type="EMBL" id="JBBPBM010000004">
    <property type="protein sequence ID" value="KAK8587774.1"/>
    <property type="molecule type" value="Genomic_DNA"/>
</dbReference>
<dbReference type="PANTHER" id="PTHR31218">
    <property type="entry name" value="WAT1-RELATED PROTEIN"/>
    <property type="match status" value="1"/>
</dbReference>
<comment type="similarity">
    <text evidence="2 6">Belongs to the drug/metabolite transporter (DMT) superfamily. Plant drug/metabolite exporter (P-DME) (TC 2.A.7.4) family.</text>
</comment>
<sequence length="348" mass="37547">MAAAVPSLLMLAVECSNVVMAILFKAASLKGLSYYNFVTYSFALGTCVLIPLFFFRKTVFPPLKFPLISRLCLLALIGCLAKICSAKGVELSSPTLLSALGNLIPAFTFILAVFFRMEKVEIRRSATQAKIIGTITSISGALVMTFYKGPKIISSSSSVVQLQSPLESSRSNWIIGAFLEAVTFLLVSFWYIIQAQVMKIYPEEIVVSFFYNLLAALMCLPISLIAEPQLSSWRLTSSVSVAAVLYTGLFAFAFSSVVHTWCIRLKGPVFVASFAPTSIVIAAVMSAIFLGEAIFLGSMIGAVIITGGLYAVLWGKAKETEDDDQPCGLSRLGPSSDGGVPLLQTYKI</sequence>
<keyword evidence="4 6" id="KW-1133">Transmembrane helix</keyword>
<evidence type="ECO:0000256" key="3">
    <source>
        <dbReference type="ARBA" id="ARBA00022692"/>
    </source>
</evidence>
<dbReference type="InterPro" id="IPR037185">
    <property type="entry name" value="EmrE-like"/>
</dbReference>
<reference evidence="8 9" key="1">
    <citation type="journal article" date="2024" name="G3 (Bethesda)">
        <title>Genome assembly of Hibiscus sabdariffa L. provides insights into metabolisms of medicinal natural products.</title>
        <authorList>
            <person name="Kim T."/>
        </authorList>
    </citation>
    <scope>NUCLEOTIDE SEQUENCE [LARGE SCALE GENOMIC DNA]</scope>
    <source>
        <strain evidence="8">TK-2024</strain>
        <tissue evidence="8">Old leaves</tissue>
    </source>
</reference>
<evidence type="ECO:0000313" key="8">
    <source>
        <dbReference type="EMBL" id="KAK8587774.1"/>
    </source>
</evidence>
<feature type="domain" description="EamA" evidence="7">
    <location>
        <begin position="176"/>
        <end position="313"/>
    </location>
</feature>
<feature type="transmembrane region" description="Helical" evidence="6">
    <location>
        <begin position="127"/>
        <end position="147"/>
    </location>
</feature>
<evidence type="ECO:0000256" key="4">
    <source>
        <dbReference type="ARBA" id="ARBA00022989"/>
    </source>
</evidence>
<dbReference type="Pfam" id="PF00892">
    <property type="entry name" value="EamA"/>
    <property type="match status" value="2"/>
</dbReference>
<feature type="transmembrane region" description="Helical" evidence="6">
    <location>
        <begin position="67"/>
        <end position="89"/>
    </location>
</feature>
<feature type="domain" description="EamA" evidence="7">
    <location>
        <begin position="9"/>
        <end position="145"/>
    </location>
</feature>
<evidence type="ECO:0000256" key="1">
    <source>
        <dbReference type="ARBA" id="ARBA00004141"/>
    </source>
</evidence>
<feature type="transmembrane region" description="Helical" evidence="6">
    <location>
        <begin position="238"/>
        <end position="262"/>
    </location>
</feature>
<dbReference type="Proteomes" id="UP001472677">
    <property type="component" value="Unassembled WGS sequence"/>
</dbReference>
<dbReference type="InterPro" id="IPR030184">
    <property type="entry name" value="WAT1-related"/>
</dbReference>
<protein>
    <recommendedName>
        <fullName evidence="6">WAT1-related protein</fullName>
    </recommendedName>
</protein>
<proteinExistence type="inferred from homology"/>
<keyword evidence="5 6" id="KW-0472">Membrane</keyword>
<keyword evidence="9" id="KW-1185">Reference proteome</keyword>
<feature type="transmembrane region" description="Helical" evidence="6">
    <location>
        <begin position="95"/>
        <end position="115"/>
    </location>
</feature>
<accession>A0ABR2FUP8</accession>
<name>A0ABR2FUP8_9ROSI</name>
<comment type="caution">
    <text evidence="8">The sequence shown here is derived from an EMBL/GenBank/DDBJ whole genome shotgun (WGS) entry which is preliminary data.</text>
</comment>
<dbReference type="InterPro" id="IPR000620">
    <property type="entry name" value="EamA_dom"/>
</dbReference>
<feature type="transmembrane region" description="Helical" evidence="6">
    <location>
        <begin position="173"/>
        <end position="193"/>
    </location>
</feature>
<evidence type="ECO:0000256" key="2">
    <source>
        <dbReference type="ARBA" id="ARBA00007635"/>
    </source>
</evidence>
<feature type="transmembrane region" description="Helical" evidence="6">
    <location>
        <begin position="37"/>
        <end position="55"/>
    </location>
</feature>
<organism evidence="8 9">
    <name type="scientific">Hibiscus sabdariffa</name>
    <name type="common">roselle</name>
    <dbReference type="NCBI Taxonomy" id="183260"/>
    <lineage>
        <taxon>Eukaryota</taxon>
        <taxon>Viridiplantae</taxon>
        <taxon>Streptophyta</taxon>
        <taxon>Embryophyta</taxon>
        <taxon>Tracheophyta</taxon>
        <taxon>Spermatophyta</taxon>
        <taxon>Magnoliopsida</taxon>
        <taxon>eudicotyledons</taxon>
        <taxon>Gunneridae</taxon>
        <taxon>Pentapetalae</taxon>
        <taxon>rosids</taxon>
        <taxon>malvids</taxon>
        <taxon>Malvales</taxon>
        <taxon>Malvaceae</taxon>
        <taxon>Malvoideae</taxon>
        <taxon>Hibiscus</taxon>
    </lineage>
</organism>